<sequence>MKKIILLFSLITLVGCSQFSSRKDQSQNIVFQNSVPQGKYNFTIISLNYPQNYSDKISFYKTLDSNLSNLNDVQMNGINLLISNEMNQDFSSLLNTGWFDKEILGMKVVEDLTNDDINYLNKITVATPENAGNLQKLLNKQYYLLLQLTDNEYMYNSEFLYTELDKSLLMESILLNRKSLVDNLNKIKKNFIYSINSDVTNSPVYSSTNNINLNNFPNNPVIFEKSADNSGFKVLSNNLIIFVGNGKNVYSTEDYDFTSNVVTPKSLDELKDISKNSTGVSRILNWKRKEWRKNSTNENLEQKFSAWEEN</sequence>
<dbReference type="PROSITE" id="PS51257">
    <property type="entry name" value="PROKAR_LIPOPROTEIN"/>
    <property type="match status" value="1"/>
</dbReference>
<evidence type="ECO:0000313" key="1">
    <source>
        <dbReference type="EMBL" id="ERT69476.1"/>
    </source>
</evidence>
<gene>
    <name evidence="1" type="ORF">HMPREF0202_00628</name>
</gene>
<dbReference type="RefSeq" id="WP_023050174.1">
    <property type="nucleotide sequence ID" value="NZ_CP173065.2"/>
</dbReference>
<dbReference type="HOGENOM" id="CLU_841346_0_0_0"/>
<proteinExistence type="predicted"/>
<evidence type="ECO:0000313" key="2">
    <source>
        <dbReference type="Proteomes" id="UP000017081"/>
    </source>
</evidence>
<evidence type="ECO:0008006" key="3">
    <source>
        <dbReference type="Google" id="ProtNLM"/>
    </source>
</evidence>
<name>U7VD89_9FUSO</name>
<dbReference type="STRING" id="1319815.HMPREF0202_00628"/>
<organism evidence="1 2">
    <name type="scientific">Cetobacterium somerae ATCC BAA-474</name>
    <dbReference type="NCBI Taxonomy" id="1319815"/>
    <lineage>
        <taxon>Bacteria</taxon>
        <taxon>Fusobacteriati</taxon>
        <taxon>Fusobacteriota</taxon>
        <taxon>Fusobacteriia</taxon>
        <taxon>Fusobacteriales</taxon>
        <taxon>Fusobacteriaceae</taxon>
        <taxon>Cetobacterium</taxon>
    </lineage>
</organism>
<accession>U7VD89</accession>
<reference evidence="1 2" key="1">
    <citation type="submission" date="2013-08" db="EMBL/GenBank/DDBJ databases">
        <authorList>
            <person name="Weinstock G."/>
            <person name="Sodergren E."/>
            <person name="Wylie T."/>
            <person name="Fulton L."/>
            <person name="Fulton R."/>
            <person name="Fronick C."/>
            <person name="O'Laughlin M."/>
            <person name="Godfrey J."/>
            <person name="Miner T."/>
            <person name="Herter B."/>
            <person name="Appelbaum E."/>
            <person name="Cordes M."/>
            <person name="Lek S."/>
            <person name="Wollam A."/>
            <person name="Pepin K.H."/>
            <person name="Palsikar V.B."/>
            <person name="Mitreva M."/>
            <person name="Wilson R.K."/>
        </authorList>
    </citation>
    <scope>NUCLEOTIDE SEQUENCE [LARGE SCALE GENOMIC DNA]</scope>
    <source>
        <strain evidence="1 2">ATCC BAA-474</strain>
    </source>
</reference>
<protein>
    <recommendedName>
        <fullName evidence="3">Lipoprotein</fullName>
    </recommendedName>
</protein>
<dbReference type="Proteomes" id="UP000017081">
    <property type="component" value="Unassembled WGS sequence"/>
</dbReference>
<dbReference type="EMBL" id="AXZF01000021">
    <property type="protein sequence ID" value="ERT69476.1"/>
    <property type="molecule type" value="Genomic_DNA"/>
</dbReference>
<comment type="caution">
    <text evidence="1">The sequence shown here is derived from an EMBL/GenBank/DDBJ whole genome shotgun (WGS) entry which is preliminary data.</text>
</comment>
<dbReference type="AlphaFoldDB" id="U7VD89"/>
<keyword evidence="2" id="KW-1185">Reference proteome</keyword>